<dbReference type="GO" id="GO:0005737">
    <property type="term" value="C:cytoplasm"/>
    <property type="evidence" value="ECO:0007669"/>
    <property type="project" value="UniProtKB-SubCell"/>
</dbReference>
<keyword evidence="14" id="KW-0456">Lyase</keyword>
<dbReference type="SUPFAM" id="SSF55021">
    <property type="entry name" value="ACT-like"/>
    <property type="match status" value="1"/>
</dbReference>
<dbReference type="EMBL" id="LLXS01000043">
    <property type="protein sequence ID" value="KRG39783.1"/>
    <property type="molecule type" value="Genomic_DNA"/>
</dbReference>
<comment type="catalytic activity">
    <reaction evidence="18">
        <text>prephenate + H(+) = 3-phenylpyruvate + CO2 + H2O</text>
        <dbReference type="Rhea" id="RHEA:21648"/>
        <dbReference type="ChEBI" id="CHEBI:15377"/>
        <dbReference type="ChEBI" id="CHEBI:15378"/>
        <dbReference type="ChEBI" id="CHEBI:16526"/>
        <dbReference type="ChEBI" id="CHEBI:18005"/>
        <dbReference type="ChEBI" id="CHEBI:29934"/>
        <dbReference type="EC" id="4.2.1.51"/>
    </reaction>
</comment>
<keyword evidence="9" id="KW-0963">Cytoplasm</keyword>
<dbReference type="InterPro" id="IPR036263">
    <property type="entry name" value="Chorismate_II_sf"/>
</dbReference>
<dbReference type="PANTHER" id="PTHR21022:SF19">
    <property type="entry name" value="PREPHENATE DEHYDRATASE-RELATED"/>
    <property type="match status" value="1"/>
</dbReference>
<dbReference type="PROSITE" id="PS51168">
    <property type="entry name" value="CHORISMATE_MUT_2"/>
    <property type="match status" value="1"/>
</dbReference>
<proteinExistence type="predicted"/>
<evidence type="ECO:0000256" key="11">
    <source>
        <dbReference type="ARBA" id="ARBA00023141"/>
    </source>
</evidence>
<name>A0A0R0AE73_9GAMM</name>
<keyword evidence="10" id="KW-0028">Amino-acid biosynthesis</keyword>
<dbReference type="GO" id="GO:0009094">
    <property type="term" value="P:L-phenylalanine biosynthetic process"/>
    <property type="evidence" value="ECO:0007669"/>
    <property type="project" value="UniProtKB-UniPathway"/>
</dbReference>
<dbReference type="CDD" id="cd13630">
    <property type="entry name" value="PBP2_PDT_1"/>
    <property type="match status" value="1"/>
</dbReference>
<comment type="pathway">
    <text evidence="5">Metabolic intermediate biosynthesis; prephenate biosynthesis; prephenate from chorismate: step 1/1.</text>
</comment>
<dbReference type="Gene3D" id="1.20.59.10">
    <property type="entry name" value="Chorismate mutase"/>
    <property type="match status" value="1"/>
</dbReference>
<keyword evidence="15" id="KW-0511">Multifunctional enzyme</keyword>
<dbReference type="GO" id="GO:0004664">
    <property type="term" value="F:prephenate dehydratase activity"/>
    <property type="evidence" value="ECO:0007669"/>
    <property type="project" value="UniProtKB-EC"/>
</dbReference>
<evidence type="ECO:0000256" key="20">
    <source>
        <dbReference type="SAM" id="MobiDB-lite"/>
    </source>
</evidence>
<dbReference type="SUPFAM" id="SSF53850">
    <property type="entry name" value="Periplasmic binding protein-like II"/>
    <property type="match status" value="1"/>
</dbReference>
<dbReference type="Pfam" id="PF01817">
    <property type="entry name" value="CM_2"/>
    <property type="match status" value="1"/>
</dbReference>
<comment type="subcellular location">
    <subcellularLocation>
        <location evidence="3">Cytoplasm</location>
    </subcellularLocation>
</comment>
<evidence type="ECO:0000259" key="23">
    <source>
        <dbReference type="PROSITE" id="PS51671"/>
    </source>
</evidence>
<gene>
    <name evidence="24" type="ORF">ARC78_13990</name>
</gene>
<dbReference type="GO" id="GO:0046417">
    <property type="term" value="P:chorismate metabolic process"/>
    <property type="evidence" value="ECO:0007669"/>
    <property type="project" value="InterPro"/>
</dbReference>
<dbReference type="NCBIfam" id="NF008865">
    <property type="entry name" value="PRK11898.1"/>
    <property type="match status" value="1"/>
</dbReference>
<dbReference type="OrthoDB" id="9802281at2"/>
<dbReference type="Gene3D" id="3.40.190.10">
    <property type="entry name" value="Periplasmic binding protein-like II"/>
    <property type="match status" value="2"/>
</dbReference>
<dbReference type="UniPathway" id="UPA00120">
    <property type="reaction ID" value="UER00203"/>
</dbReference>
<dbReference type="PROSITE" id="PS51671">
    <property type="entry name" value="ACT"/>
    <property type="match status" value="1"/>
</dbReference>
<evidence type="ECO:0000256" key="19">
    <source>
        <dbReference type="PIRSR" id="PIRSR001500-2"/>
    </source>
</evidence>
<sequence>MASKPRKPAADAAPRSTKAKKAVVSKKPKALKKDTQPAIAAPVLSDVRAKIDHIDRSIQALIAERAQFAHQVGKAKGKLAAAVDYYRPEREAQVLRMVVDRNEGPLSDEVLVHVYREIMSACLAQQEPLKVGYLGPEGTFTQQAMLKHFGRSALGLPLSSIEEVFQEVEAGNADFGVVPVENSGQGTIQITLDMFLTSNLKICGEVELRVQQYLMSRTGRLEDIERIYAHPQAFMQTSSWLRANLPKVEKLPVSSNAEGARRARNADDAAAIGGESAIHAYGLKKVVTKPIQNDADNTTRFLVIGRQIFPSSGHDRTSVLVYIHDKPGALFDVLSPFARHGISMNRIESRPSHQAKWEYGFFIDLAGHVEDPAMQAALAELQTHSAQIKVLGSYPVAVP</sequence>
<evidence type="ECO:0000256" key="5">
    <source>
        <dbReference type="ARBA" id="ARBA00004817"/>
    </source>
</evidence>
<dbReference type="FunFam" id="1.20.59.10:FF:000004">
    <property type="entry name" value="Prephenate dehydratase"/>
    <property type="match status" value="1"/>
</dbReference>
<evidence type="ECO:0000256" key="13">
    <source>
        <dbReference type="ARBA" id="ARBA00023235"/>
    </source>
</evidence>
<comment type="caution">
    <text evidence="24">The sequence shown here is derived from an EMBL/GenBank/DDBJ whole genome shotgun (WGS) entry which is preliminary data.</text>
</comment>
<evidence type="ECO:0000256" key="8">
    <source>
        <dbReference type="ARBA" id="ARBA00014401"/>
    </source>
</evidence>
<feature type="region of interest" description="Disordered" evidence="20">
    <location>
        <begin position="1"/>
        <end position="30"/>
    </location>
</feature>
<evidence type="ECO:0000256" key="9">
    <source>
        <dbReference type="ARBA" id="ARBA00022490"/>
    </source>
</evidence>
<keyword evidence="11" id="KW-0057">Aromatic amino acid biosynthesis</keyword>
<dbReference type="InterPro" id="IPR010957">
    <property type="entry name" value="G/b/e-P-prot_chorismate_mutase"/>
</dbReference>
<dbReference type="EC" id="4.2.1.51" evidence="7"/>
<evidence type="ECO:0000256" key="10">
    <source>
        <dbReference type="ARBA" id="ARBA00022605"/>
    </source>
</evidence>
<keyword evidence="25" id="KW-1185">Reference proteome</keyword>
<dbReference type="InterPro" id="IPR002912">
    <property type="entry name" value="ACT_dom"/>
</dbReference>
<evidence type="ECO:0000256" key="2">
    <source>
        <dbReference type="ARBA" id="ARBA00002364"/>
    </source>
</evidence>
<dbReference type="InterPro" id="IPR001086">
    <property type="entry name" value="Preph_deHydtase"/>
</dbReference>
<dbReference type="Pfam" id="PF01842">
    <property type="entry name" value="ACT"/>
    <property type="match status" value="1"/>
</dbReference>
<dbReference type="Pfam" id="PF00800">
    <property type="entry name" value="PDT"/>
    <property type="match status" value="1"/>
</dbReference>
<dbReference type="PANTHER" id="PTHR21022">
    <property type="entry name" value="PREPHENATE DEHYDRATASE P PROTEIN"/>
    <property type="match status" value="1"/>
</dbReference>
<evidence type="ECO:0000313" key="25">
    <source>
        <dbReference type="Proteomes" id="UP000050836"/>
    </source>
</evidence>
<evidence type="ECO:0000256" key="1">
    <source>
        <dbReference type="ARBA" id="ARBA00000824"/>
    </source>
</evidence>
<feature type="domain" description="ACT" evidence="23">
    <location>
        <begin position="318"/>
        <end position="395"/>
    </location>
</feature>
<dbReference type="Proteomes" id="UP000050836">
    <property type="component" value="Unassembled WGS sequence"/>
</dbReference>
<evidence type="ECO:0000256" key="14">
    <source>
        <dbReference type="ARBA" id="ARBA00023239"/>
    </source>
</evidence>
<dbReference type="FunFam" id="3.40.190.10:FF:000029">
    <property type="entry name" value="Chorismate mutase/Prephenate dehydratase"/>
    <property type="match status" value="1"/>
</dbReference>
<evidence type="ECO:0000256" key="15">
    <source>
        <dbReference type="ARBA" id="ARBA00023268"/>
    </source>
</evidence>
<feature type="domain" description="Prephenate dehydratase" evidence="22">
    <location>
        <begin position="130"/>
        <end position="306"/>
    </location>
</feature>
<dbReference type="FunFam" id="3.30.70.260:FF:000012">
    <property type="entry name" value="Prephenate dehydratase"/>
    <property type="match status" value="1"/>
</dbReference>
<dbReference type="AlphaFoldDB" id="A0A0R0AE73"/>
<feature type="domain" description="Chorismate mutase" evidence="21">
    <location>
        <begin position="38"/>
        <end position="130"/>
    </location>
</feature>
<dbReference type="InterPro" id="IPR036979">
    <property type="entry name" value="CM_dom_sf"/>
</dbReference>
<dbReference type="InterPro" id="IPR045865">
    <property type="entry name" value="ACT-like_dom_sf"/>
</dbReference>
<protein>
    <recommendedName>
        <fullName evidence="8">Bifunctional chorismate mutase/prephenate dehydratase</fullName>
        <ecNumber evidence="7">4.2.1.51</ecNumber>
        <ecNumber evidence="6">5.4.99.5</ecNumber>
    </recommendedName>
    <alternativeName>
        <fullName evidence="17">Chorismate mutase-prephenate dehydratase</fullName>
    </alternativeName>
    <alternativeName>
        <fullName evidence="16">p-protein</fullName>
    </alternativeName>
</protein>
<keyword evidence="13" id="KW-0413">Isomerase</keyword>
<keyword evidence="12" id="KW-0584">Phenylalanine biosynthesis</keyword>
<feature type="site" description="Essential for prephenate dehydratase activity" evidence="19">
    <location>
        <position position="299"/>
    </location>
</feature>
<dbReference type="SMART" id="SM00830">
    <property type="entry name" value="CM_2"/>
    <property type="match status" value="1"/>
</dbReference>
<dbReference type="RefSeq" id="WP_054658900.1">
    <property type="nucleotide sequence ID" value="NZ_BAZI01000116.1"/>
</dbReference>
<evidence type="ECO:0000256" key="7">
    <source>
        <dbReference type="ARBA" id="ARBA00013147"/>
    </source>
</evidence>
<dbReference type="Gene3D" id="3.30.70.260">
    <property type="match status" value="1"/>
</dbReference>
<organism evidence="24 25">
    <name type="scientific">Stenotrophomonas pictorum JCM 9942</name>
    <dbReference type="NCBI Taxonomy" id="1236960"/>
    <lineage>
        <taxon>Bacteria</taxon>
        <taxon>Pseudomonadati</taxon>
        <taxon>Pseudomonadota</taxon>
        <taxon>Gammaproteobacteria</taxon>
        <taxon>Lysobacterales</taxon>
        <taxon>Lysobacteraceae</taxon>
        <taxon>Stenotrophomonas</taxon>
    </lineage>
</organism>
<evidence type="ECO:0000313" key="24">
    <source>
        <dbReference type="EMBL" id="KRG39783.1"/>
    </source>
</evidence>
<evidence type="ECO:0000259" key="22">
    <source>
        <dbReference type="PROSITE" id="PS51171"/>
    </source>
</evidence>
<comment type="pathway">
    <text evidence="4">Amino-acid biosynthesis; L-phenylalanine biosynthesis; phenylpyruvate from prephenate: step 1/1.</text>
</comment>
<evidence type="ECO:0000256" key="3">
    <source>
        <dbReference type="ARBA" id="ARBA00004496"/>
    </source>
</evidence>
<dbReference type="PIRSF" id="PIRSF001500">
    <property type="entry name" value="Chor_mut_pdt_Ppr"/>
    <property type="match status" value="1"/>
</dbReference>
<evidence type="ECO:0000256" key="18">
    <source>
        <dbReference type="ARBA" id="ARBA00047848"/>
    </source>
</evidence>
<dbReference type="InterPro" id="IPR002701">
    <property type="entry name" value="CM_II_prokaryot"/>
</dbReference>
<comment type="function">
    <text evidence="2">Catalyzes the Claisen rearrangement of chorismate to prephenate and the decarboxylation/dehydration of prephenate to phenylpyruvate.</text>
</comment>
<feature type="compositionally biased region" description="Basic residues" evidence="20">
    <location>
        <begin position="17"/>
        <end position="30"/>
    </location>
</feature>
<evidence type="ECO:0000256" key="12">
    <source>
        <dbReference type="ARBA" id="ARBA00023222"/>
    </source>
</evidence>
<dbReference type="SUPFAM" id="SSF48600">
    <property type="entry name" value="Chorismate mutase II"/>
    <property type="match status" value="1"/>
</dbReference>
<accession>A0A0R0AE73</accession>
<reference evidence="24 25" key="1">
    <citation type="submission" date="2015-10" db="EMBL/GenBank/DDBJ databases">
        <title>Genome sequencing and analysis of members of genus Stenotrophomonas.</title>
        <authorList>
            <person name="Patil P.P."/>
            <person name="Midha S."/>
            <person name="Patil P.B."/>
        </authorList>
    </citation>
    <scope>NUCLEOTIDE SEQUENCE [LARGE SCALE GENOMIC DNA]</scope>
    <source>
        <strain evidence="24 25">JCM 9942</strain>
    </source>
</reference>
<dbReference type="PROSITE" id="PS51171">
    <property type="entry name" value="PREPHENATE_DEHYDR_3"/>
    <property type="match status" value="1"/>
</dbReference>
<evidence type="ECO:0000256" key="4">
    <source>
        <dbReference type="ARBA" id="ARBA00004741"/>
    </source>
</evidence>
<dbReference type="GO" id="GO:0004106">
    <property type="term" value="F:chorismate mutase activity"/>
    <property type="evidence" value="ECO:0007669"/>
    <property type="project" value="UniProtKB-EC"/>
</dbReference>
<dbReference type="EC" id="5.4.99.5" evidence="6"/>
<evidence type="ECO:0000256" key="6">
    <source>
        <dbReference type="ARBA" id="ARBA00012404"/>
    </source>
</evidence>
<dbReference type="UniPathway" id="UPA00121">
    <property type="reaction ID" value="UER00345"/>
</dbReference>
<evidence type="ECO:0000256" key="16">
    <source>
        <dbReference type="ARBA" id="ARBA00031175"/>
    </source>
</evidence>
<dbReference type="InterPro" id="IPR008242">
    <property type="entry name" value="Chor_mutase/pphenate_deHydtase"/>
</dbReference>
<comment type="catalytic activity">
    <reaction evidence="1">
        <text>chorismate = prephenate</text>
        <dbReference type="Rhea" id="RHEA:13897"/>
        <dbReference type="ChEBI" id="CHEBI:29748"/>
        <dbReference type="ChEBI" id="CHEBI:29934"/>
        <dbReference type="EC" id="5.4.99.5"/>
    </reaction>
</comment>
<evidence type="ECO:0000256" key="17">
    <source>
        <dbReference type="ARBA" id="ARBA00031520"/>
    </source>
</evidence>
<evidence type="ECO:0000259" key="21">
    <source>
        <dbReference type="PROSITE" id="PS51168"/>
    </source>
</evidence>
<dbReference type="NCBIfam" id="TIGR01807">
    <property type="entry name" value="CM_P2"/>
    <property type="match status" value="1"/>
</dbReference>
<dbReference type="CDD" id="cd04905">
    <property type="entry name" value="ACT_CM-PDT"/>
    <property type="match status" value="1"/>
</dbReference>